<name>A0A178LSF0_MYCIR</name>
<organism evidence="2 3">
    <name type="scientific">Mycolicibacterium iranicum</name>
    <name type="common">Mycobacterium iranicum</name>
    <dbReference type="NCBI Taxonomy" id="912594"/>
    <lineage>
        <taxon>Bacteria</taxon>
        <taxon>Bacillati</taxon>
        <taxon>Actinomycetota</taxon>
        <taxon>Actinomycetes</taxon>
        <taxon>Mycobacteriales</taxon>
        <taxon>Mycobacteriaceae</taxon>
        <taxon>Mycolicibacterium</taxon>
    </lineage>
</organism>
<dbReference type="EMBL" id="LWCS01000032">
    <property type="protein sequence ID" value="OAN36784.1"/>
    <property type="molecule type" value="Genomic_DNA"/>
</dbReference>
<proteinExistence type="predicted"/>
<dbReference type="SUPFAM" id="SSF160719">
    <property type="entry name" value="gpW/gp25-like"/>
    <property type="match status" value="1"/>
</dbReference>
<accession>A0A178LSF0</accession>
<feature type="domain" description="IraD/Gp25-like" evidence="1">
    <location>
        <begin position="26"/>
        <end position="113"/>
    </location>
</feature>
<evidence type="ECO:0000313" key="3">
    <source>
        <dbReference type="Proteomes" id="UP000078396"/>
    </source>
</evidence>
<reference evidence="2 3" key="1">
    <citation type="submission" date="2016-04" db="EMBL/GenBank/DDBJ databases">
        <title>Draft Genome Sequences of Staphylococcus capitis Strain H36, S. capitis Strain H65, S. cohnii Strain H62, S. hominis Strain H69, Mycobacterium iranicum Strain H39, Plantibacter sp. Strain H53, Pseudomonas oryzihabitans Strain H72, and Microbacterium sp. Strain H83, isolated from residential settings.</title>
        <authorList>
            <person name="Lymperopoulou D."/>
            <person name="Adams R.I."/>
            <person name="Lindow S."/>
            <person name="Coil D.A."/>
            <person name="Jospin G."/>
            <person name="Eisen J.A."/>
        </authorList>
    </citation>
    <scope>NUCLEOTIDE SEQUENCE [LARGE SCALE GENOMIC DNA]</scope>
    <source>
        <strain evidence="2 3">H39</strain>
    </source>
</reference>
<comment type="caution">
    <text evidence="2">The sequence shown here is derived from an EMBL/GenBank/DDBJ whole genome shotgun (WGS) entry which is preliminary data.</text>
</comment>
<dbReference type="Proteomes" id="UP000078396">
    <property type="component" value="Unassembled WGS sequence"/>
</dbReference>
<dbReference type="InterPro" id="IPR007048">
    <property type="entry name" value="IraD/Gp25-like"/>
</dbReference>
<dbReference type="AlphaFoldDB" id="A0A178LSF0"/>
<dbReference type="Gene3D" id="3.10.450.40">
    <property type="match status" value="1"/>
</dbReference>
<dbReference type="RefSeq" id="WP_064282989.1">
    <property type="nucleotide sequence ID" value="NZ_LWCS01000032.1"/>
</dbReference>
<evidence type="ECO:0000259" key="1">
    <source>
        <dbReference type="Pfam" id="PF04965"/>
    </source>
</evidence>
<evidence type="ECO:0000313" key="2">
    <source>
        <dbReference type="EMBL" id="OAN36784.1"/>
    </source>
</evidence>
<dbReference type="OrthoDB" id="9802846at2"/>
<sequence length="126" mass="13943">MTAPDGPHLSFPFRIGPDGRTAEVSRIEDHIRDEVIQLVLTSPGERAFLPQFGGGAKRLVFEGSGEATEAMAKSMLSQSLARYLGHRITVEDLVVTAEESTLRIDLRYRIAGTEDSRTMRFERHGG</sequence>
<gene>
    <name evidence="2" type="ORF">A4X20_06205</name>
</gene>
<dbReference type="Pfam" id="PF04965">
    <property type="entry name" value="GPW_gp25"/>
    <property type="match status" value="1"/>
</dbReference>
<protein>
    <recommendedName>
        <fullName evidence="1">IraD/Gp25-like domain-containing protein</fullName>
    </recommendedName>
</protein>